<dbReference type="Gene3D" id="2.40.160.20">
    <property type="match status" value="1"/>
</dbReference>
<dbReference type="Pfam" id="PF09411">
    <property type="entry name" value="PagL"/>
    <property type="match status" value="1"/>
</dbReference>
<proteinExistence type="predicted"/>
<dbReference type="AlphaFoldDB" id="A0A843YHJ9"/>
<accession>A0A843YHJ9</accession>
<sequence>MYGEMLKCAVAAVVLAQSATADEIAFGIGWDDMFDAGGRESLSFLFEYHADPFFEGHVLNLALMAVIQADDRGDIFAGVGVHNRTDIGRARRFFLEASLAVGHFDEGGNTGTRDNGTRFRTSLGAGVHLSERERLSLTLDHILDMDFKNDHPGSETLHLRYSRAF</sequence>
<comment type="caution">
    <text evidence="1">The sequence shown here is derived from an EMBL/GenBank/DDBJ whole genome shotgun (WGS) entry which is preliminary data.</text>
</comment>
<gene>
    <name evidence="1" type="ORF">GFB49_12595</name>
</gene>
<name>A0A843YHJ9_9RHOB</name>
<dbReference type="InterPro" id="IPR018550">
    <property type="entry name" value="Lipid-A_deacylase-rel"/>
</dbReference>
<reference evidence="1 2" key="1">
    <citation type="submission" date="2019-10" db="EMBL/GenBank/DDBJ databases">
        <title>Epibacterium sp. nov., isolated from seawater.</title>
        <authorList>
            <person name="Zhang X."/>
            <person name="Li N."/>
        </authorList>
    </citation>
    <scope>NUCLEOTIDE SEQUENCE [LARGE SCALE GENOMIC DNA]</scope>
    <source>
        <strain evidence="1 2">SM1979</strain>
    </source>
</reference>
<dbReference type="Proteomes" id="UP000444174">
    <property type="component" value="Unassembled WGS sequence"/>
</dbReference>
<evidence type="ECO:0000313" key="2">
    <source>
        <dbReference type="Proteomes" id="UP000444174"/>
    </source>
</evidence>
<dbReference type="EMBL" id="WIBF01000007">
    <property type="protein sequence ID" value="MQQ09298.1"/>
    <property type="molecule type" value="Genomic_DNA"/>
</dbReference>
<organism evidence="1 2">
    <name type="scientific">Tritonibacter litoralis</name>
    <dbReference type="NCBI Taxonomy" id="2662264"/>
    <lineage>
        <taxon>Bacteria</taxon>
        <taxon>Pseudomonadati</taxon>
        <taxon>Pseudomonadota</taxon>
        <taxon>Alphaproteobacteria</taxon>
        <taxon>Rhodobacterales</taxon>
        <taxon>Paracoccaceae</taxon>
        <taxon>Tritonibacter</taxon>
    </lineage>
</organism>
<keyword evidence="2" id="KW-1185">Reference proteome</keyword>
<dbReference type="RefSeq" id="WP_153216241.1">
    <property type="nucleotide sequence ID" value="NZ_WIBF01000007.1"/>
</dbReference>
<evidence type="ECO:0008006" key="3">
    <source>
        <dbReference type="Google" id="ProtNLM"/>
    </source>
</evidence>
<evidence type="ECO:0000313" key="1">
    <source>
        <dbReference type="EMBL" id="MQQ09298.1"/>
    </source>
</evidence>
<protein>
    <recommendedName>
        <fullName evidence="3">Lipid A 3-O-deacylase (PagL)</fullName>
    </recommendedName>
</protein>